<dbReference type="PANTHER" id="PTHR33142">
    <property type="entry name" value="CYCLIN-DEPENDENT PROTEIN KINASE INHIBITOR SMR13"/>
    <property type="match status" value="1"/>
</dbReference>
<gene>
    <name evidence="4" type="primary">eIF3-S10_3</name>
    <name evidence="4" type="ORF">g.6025</name>
</gene>
<dbReference type="GO" id="GO:0032875">
    <property type="term" value="P:regulation of DNA endoreduplication"/>
    <property type="evidence" value="ECO:0007669"/>
    <property type="project" value="InterPro"/>
</dbReference>
<evidence type="ECO:0000256" key="2">
    <source>
        <dbReference type="ARBA" id="ARBA00023306"/>
    </source>
</evidence>
<feature type="region of interest" description="Disordered" evidence="3">
    <location>
        <begin position="21"/>
        <end position="161"/>
    </location>
</feature>
<evidence type="ECO:0000256" key="1">
    <source>
        <dbReference type="ARBA" id="ARBA00023013"/>
    </source>
</evidence>
<keyword evidence="4" id="KW-0396">Initiation factor</keyword>
<evidence type="ECO:0000256" key="3">
    <source>
        <dbReference type="SAM" id="MobiDB-lite"/>
    </source>
</evidence>
<keyword evidence="4" id="KW-0648">Protein biosynthesis</keyword>
<feature type="non-terminal residue" evidence="4">
    <location>
        <position position="1"/>
    </location>
</feature>
<dbReference type="GO" id="GO:0003743">
    <property type="term" value="F:translation initiation factor activity"/>
    <property type="evidence" value="ECO:0007669"/>
    <property type="project" value="UniProtKB-KW"/>
</dbReference>
<evidence type="ECO:0000313" key="4">
    <source>
        <dbReference type="EMBL" id="JAT44038.1"/>
    </source>
</evidence>
<feature type="compositionally biased region" description="Basic residues" evidence="3">
    <location>
        <begin position="135"/>
        <end position="148"/>
    </location>
</feature>
<dbReference type="InterPro" id="IPR040389">
    <property type="entry name" value="SMR"/>
</dbReference>
<dbReference type="EMBL" id="GDJX01023898">
    <property type="protein sequence ID" value="JAT44038.1"/>
    <property type="molecule type" value="Transcribed_RNA"/>
</dbReference>
<dbReference type="PANTHER" id="PTHR33142:SF40">
    <property type="entry name" value="CYCLIN-DEPENDENT PROTEIN KINASE INHIBITOR SMR6"/>
    <property type="match status" value="1"/>
</dbReference>
<name>A0A1D1XNR8_9ARAE</name>
<feature type="region of interest" description="Disordered" evidence="3">
    <location>
        <begin position="174"/>
        <end position="202"/>
    </location>
</feature>
<reference evidence="4" key="1">
    <citation type="submission" date="2015-07" db="EMBL/GenBank/DDBJ databases">
        <title>Transcriptome Assembly of Anthurium amnicola.</title>
        <authorList>
            <person name="Suzuki J."/>
        </authorList>
    </citation>
    <scope>NUCLEOTIDE SEQUENCE</scope>
</reference>
<keyword evidence="1" id="KW-0649">Protein kinase inhibitor</keyword>
<feature type="compositionally biased region" description="Polar residues" evidence="3">
    <location>
        <begin position="179"/>
        <end position="189"/>
    </location>
</feature>
<organism evidence="4">
    <name type="scientific">Anthurium amnicola</name>
    <dbReference type="NCBI Taxonomy" id="1678845"/>
    <lineage>
        <taxon>Eukaryota</taxon>
        <taxon>Viridiplantae</taxon>
        <taxon>Streptophyta</taxon>
        <taxon>Embryophyta</taxon>
        <taxon>Tracheophyta</taxon>
        <taxon>Spermatophyta</taxon>
        <taxon>Magnoliopsida</taxon>
        <taxon>Liliopsida</taxon>
        <taxon>Araceae</taxon>
        <taxon>Pothoideae</taxon>
        <taxon>Potheae</taxon>
        <taxon>Anthurium</taxon>
    </lineage>
</organism>
<accession>A0A1D1XNR8</accession>
<protein>
    <submittedName>
        <fullName evidence="4">Eukaryotic translation initiation factor 3 subunit A</fullName>
    </submittedName>
</protein>
<dbReference type="AlphaFoldDB" id="A0A1D1XNR8"/>
<keyword evidence="2" id="KW-0131">Cell cycle</keyword>
<dbReference type="GO" id="GO:0004860">
    <property type="term" value="F:protein kinase inhibitor activity"/>
    <property type="evidence" value="ECO:0007669"/>
    <property type="project" value="UniProtKB-KW"/>
</dbReference>
<sequence>FFFFFFFMCEDFDTFSFSAMSNSQVPSPTEKGDEPVQCRPTSESLPGHEIPPLGEDNNRGAGTEQHAGRACRAPAPDKDGLQEEVAESSGARRANPSKGAVGGGAVDGDDGYRTPTSPRHRIPADRPCPPAPRKMPPRRRRRQGQKRNKPGDREIHRVVRRRLQLPGEFELVLRPVDASSRSPGETTPSADPYARPHDGPFV</sequence>
<proteinExistence type="predicted"/>